<dbReference type="AlphaFoldDB" id="A0A1G2PTN9"/>
<protein>
    <recommendedName>
        <fullName evidence="1">Cytochrome oxidase subunit II copper A binding domain-containing protein</fullName>
    </recommendedName>
</protein>
<gene>
    <name evidence="2" type="ORF">A3A97_00520</name>
</gene>
<dbReference type="Pfam" id="PF13473">
    <property type="entry name" value="Cupredoxin_1"/>
    <property type="match status" value="1"/>
</dbReference>
<dbReference type="PROSITE" id="PS50857">
    <property type="entry name" value="COX2_CUA"/>
    <property type="match status" value="1"/>
</dbReference>
<dbReference type="SUPFAM" id="SSF49503">
    <property type="entry name" value="Cupredoxins"/>
    <property type="match status" value="1"/>
</dbReference>
<organism evidence="2 3">
    <name type="scientific">Candidatus Terrybacteria bacterium RIFCSPLOWO2_01_FULL_40_23</name>
    <dbReference type="NCBI Taxonomy" id="1802366"/>
    <lineage>
        <taxon>Bacteria</taxon>
        <taxon>Candidatus Terryibacteriota</taxon>
    </lineage>
</organism>
<feature type="domain" description="Cytochrome oxidase subunit II copper A binding" evidence="1">
    <location>
        <begin position="37"/>
        <end position="137"/>
    </location>
</feature>
<dbReference type="Proteomes" id="UP000176951">
    <property type="component" value="Unassembled WGS sequence"/>
</dbReference>
<sequence>MNKFKLMSIFFVFLMVNGIIYQNFYRPQELAPVKASGNIVNIDMRIEKDKWVFNPSRIEVMVGDTVKLKIFNEDSYDHGWAIEAFGQNKRLFPKRDTEIEFVASKAGEFPFYCSVPCGEGHYLQTGLLVVNPAVTTN</sequence>
<dbReference type="InterPro" id="IPR002429">
    <property type="entry name" value="CcO_II-like_C"/>
</dbReference>
<dbReference type="GO" id="GO:0016020">
    <property type="term" value="C:membrane"/>
    <property type="evidence" value="ECO:0007669"/>
    <property type="project" value="InterPro"/>
</dbReference>
<dbReference type="InterPro" id="IPR028096">
    <property type="entry name" value="EfeO_Cupredoxin"/>
</dbReference>
<reference evidence="2 3" key="1">
    <citation type="journal article" date="2016" name="Nat. Commun.">
        <title>Thousands of microbial genomes shed light on interconnected biogeochemical processes in an aquifer system.</title>
        <authorList>
            <person name="Anantharaman K."/>
            <person name="Brown C.T."/>
            <person name="Hug L.A."/>
            <person name="Sharon I."/>
            <person name="Castelle C.J."/>
            <person name="Probst A.J."/>
            <person name="Thomas B.C."/>
            <person name="Singh A."/>
            <person name="Wilkins M.J."/>
            <person name="Karaoz U."/>
            <person name="Brodie E.L."/>
            <person name="Williams K.H."/>
            <person name="Hubbard S.S."/>
            <person name="Banfield J.F."/>
        </authorList>
    </citation>
    <scope>NUCLEOTIDE SEQUENCE [LARGE SCALE GENOMIC DNA]</scope>
</reference>
<evidence type="ECO:0000313" key="2">
    <source>
        <dbReference type="EMBL" id="OHA51677.1"/>
    </source>
</evidence>
<dbReference type="Gene3D" id="2.60.40.420">
    <property type="entry name" value="Cupredoxins - blue copper proteins"/>
    <property type="match status" value="1"/>
</dbReference>
<dbReference type="GO" id="GO:0005507">
    <property type="term" value="F:copper ion binding"/>
    <property type="evidence" value="ECO:0007669"/>
    <property type="project" value="InterPro"/>
</dbReference>
<evidence type="ECO:0000259" key="1">
    <source>
        <dbReference type="PROSITE" id="PS50857"/>
    </source>
</evidence>
<name>A0A1G2PTN9_9BACT</name>
<evidence type="ECO:0000313" key="3">
    <source>
        <dbReference type="Proteomes" id="UP000176951"/>
    </source>
</evidence>
<dbReference type="EMBL" id="MHSW01000019">
    <property type="protein sequence ID" value="OHA51677.1"/>
    <property type="molecule type" value="Genomic_DNA"/>
</dbReference>
<accession>A0A1G2PTN9</accession>
<dbReference type="GO" id="GO:0004129">
    <property type="term" value="F:cytochrome-c oxidase activity"/>
    <property type="evidence" value="ECO:0007669"/>
    <property type="project" value="InterPro"/>
</dbReference>
<comment type="caution">
    <text evidence="2">The sequence shown here is derived from an EMBL/GenBank/DDBJ whole genome shotgun (WGS) entry which is preliminary data.</text>
</comment>
<dbReference type="InterPro" id="IPR008972">
    <property type="entry name" value="Cupredoxin"/>
</dbReference>
<proteinExistence type="predicted"/>